<dbReference type="EMBL" id="BMER01000005">
    <property type="protein sequence ID" value="GGG99397.1"/>
    <property type="molecule type" value="Genomic_DNA"/>
</dbReference>
<feature type="signal peptide" evidence="1">
    <location>
        <begin position="1"/>
        <end position="31"/>
    </location>
</feature>
<keyword evidence="3" id="KW-1185">Reference proteome</keyword>
<keyword evidence="1" id="KW-0732">Signal</keyword>
<comment type="caution">
    <text evidence="2">The sequence shown here is derived from an EMBL/GenBank/DDBJ whole genome shotgun (WGS) entry which is preliminary data.</text>
</comment>
<proteinExistence type="predicted"/>
<gene>
    <name evidence="2" type="ORF">GCM10007415_38940</name>
</gene>
<organism evidence="2 3">
    <name type="scientific">Parapedobacter pyrenivorans</name>
    <dbReference type="NCBI Taxonomy" id="1305674"/>
    <lineage>
        <taxon>Bacteria</taxon>
        <taxon>Pseudomonadati</taxon>
        <taxon>Bacteroidota</taxon>
        <taxon>Sphingobacteriia</taxon>
        <taxon>Sphingobacteriales</taxon>
        <taxon>Sphingobacteriaceae</taxon>
        <taxon>Parapedobacter</taxon>
    </lineage>
</organism>
<evidence type="ECO:0000313" key="3">
    <source>
        <dbReference type="Proteomes" id="UP000660862"/>
    </source>
</evidence>
<dbReference type="Proteomes" id="UP000660862">
    <property type="component" value="Unassembled WGS sequence"/>
</dbReference>
<name>A0A917I075_9SPHI</name>
<protein>
    <recommendedName>
        <fullName evidence="4">Lipid A 3-O-deacylase (PagL)</fullName>
    </recommendedName>
</protein>
<reference evidence="2" key="1">
    <citation type="journal article" date="2014" name="Int. J. Syst. Evol. Microbiol.">
        <title>Complete genome sequence of Corynebacterium casei LMG S-19264T (=DSM 44701T), isolated from a smear-ripened cheese.</title>
        <authorList>
            <consortium name="US DOE Joint Genome Institute (JGI-PGF)"/>
            <person name="Walter F."/>
            <person name="Albersmeier A."/>
            <person name="Kalinowski J."/>
            <person name="Ruckert C."/>
        </authorList>
    </citation>
    <scope>NUCLEOTIDE SEQUENCE</scope>
    <source>
        <strain evidence="2">CGMCC 1.12195</strain>
    </source>
</reference>
<evidence type="ECO:0000256" key="1">
    <source>
        <dbReference type="SAM" id="SignalP"/>
    </source>
</evidence>
<reference evidence="2" key="2">
    <citation type="submission" date="2020-09" db="EMBL/GenBank/DDBJ databases">
        <authorList>
            <person name="Sun Q."/>
            <person name="Zhou Y."/>
        </authorList>
    </citation>
    <scope>NUCLEOTIDE SEQUENCE</scope>
    <source>
        <strain evidence="2">CGMCC 1.12195</strain>
    </source>
</reference>
<dbReference type="AlphaFoldDB" id="A0A917I075"/>
<feature type="chain" id="PRO_5038054509" description="Lipid A 3-O-deacylase (PagL)" evidence="1">
    <location>
        <begin position="32"/>
        <end position="380"/>
    </location>
</feature>
<sequence length="380" mass="42527">MIIRFTATRLRLKLFVGFLFFVTTFPATTTAQLDRAANAISVKAQYGVDVNTDNPNRKSNYLYGLHFSYDKNISFSNNEWVKIVNAKNLSFGLTWHNLDPMKETVGDVAYPGGQAFGALAEVDLQLLKLGGAKLLFTPGMGLAYITENIFTQPATSTVGSHINLMLTGELSLDIPVGRNTSLTAAGNILHYSNAGIIVPNGGWNMITGSVGVKTALNKPVDAPEGPEIYPHIQGNSAEIWFGTGLRGRYRERHEKFFRSGAYAGYNFYINRAISLKAGSHLVYYHTVFDPNRFDETFQYYGSSLDPIRWGIAAGADLTMGRFVVNAMYGKYLHYRNYHNVKWYWIYGVRYFFTPNIGIQSTLNLHGVQADYTNWGLILRI</sequence>
<accession>A0A917I075</accession>
<evidence type="ECO:0000313" key="2">
    <source>
        <dbReference type="EMBL" id="GGG99397.1"/>
    </source>
</evidence>
<dbReference type="InterPro" id="IPR018550">
    <property type="entry name" value="Lipid-A_deacylase-rel"/>
</dbReference>
<evidence type="ECO:0008006" key="4">
    <source>
        <dbReference type="Google" id="ProtNLM"/>
    </source>
</evidence>
<dbReference type="Gene3D" id="2.40.160.20">
    <property type="match status" value="1"/>
</dbReference>
<dbReference type="Pfam" id="PF09411">
    <property type="entry name" value="PagL"/>
    <property type="match status" value="1"/>
</dbReference>